<name>A0A816NTV8_9BILA</name>
<feature type="compositionally biased region" description="Basic and acidic residues" evidence="1">
    <location>
        <begin position="59"/>
        <end position="71"/>
    </location>
</feature>
<organism evidence="2 3">
    <name type="scientific">Rotaria magnacalcarata</name>
    <dbReference type="NCBI Taxonomy" id="392030"/>
    <lineage>
        <taxon>Eukaryota</taxon>
        <taxon>Metazoa</taxon>
        <taxon>Spiralia</taxon>
        <taxon>Gnathifera</taxon>
        <taxon>Rotifera</taxon>
        <taxon>Eurotatoria</taxon>
        <taxon>Bdelloidea</taxon>
        <taxon>Philodinida</taxon>
        <taxon>Philodinidae</taxon>
        <taxon>Rotaria</taxon>
    </lineage>
</organism>
<gene>
    <name evidence="2" type="ORF">MBJ925_LOCUS11183</name>
</gene>
<sequence length="222" mass="24665">MTVEKIKTYSSRTKVNGAFTTDKHQITAHEYDSNLPTIHVPNSLSQIPNNKFKKHKHNKENPREMAVEKSNKCSSRTKANGVFTTDKHQITAHKYDSNLPTIHVPNSRNSLLNHRPILLLSTALTERRNATGEISNTNMVTNGDGETCFIDQANQTIGSTSSIEPVLDADRGSLTALLFRQTTGLIPVGTRSVTVLANFIRYTGTYSNGYADNIGGCLYQWR</sequence>
<dbReference type="EMBL" id="CAJNRE010004883">
    <property type="protein sequence ID" value="CAF2039675.1"/>
    <property type="molecule type" value="Genomic_DNA"/>
</dbReference>
<accession>A0A816NTV8</accession>
<protein>
    <submittedName>
        <fullName evidence="2">Uncharacterized protein</fullName>
    </submittedName>
</protein>
<dbReference type="Proteomes" id="UP000663824">
    <property type="component" value="Unassembled WGS sequence"/>
</dbReference>
<evidence type="ECO:0000313" key="3">
    <source>
        <dbReference type="Proteomes" id="UP000663824"/>
    </source>
</evidence>
<evidence type="ECO:0000313" key="2">
    <source>
        <dbReference type="EMBL" id="CAF2039675.1"/>
    </source>
</evidence>
<proteinExistence type="predicted"/>
<reference evidence="2" key="1">
    <citation type="submission" date="2021-02" db="EMBL/GenBank/DDBJ databases">
        <authorList>
            <person name="Nowell W R."/>
        </authorList>
    </citation>
    <scope>NUCLEOTIDE SEQUENCE</scope>
</reference>
<evidence type="ECO:0000256" key="1">
    <source>
        <dbReference type="SAM" id="MobiDB-lite"/>
    </source>
</evidence>
<comment type="caution">
    <text evidence="2">The sequence shown here is derived from an EMBL/GenBank/DDBJ whole genome shotgun (WGS) entry which is preliminary data.</text>
</comment>
<dbReference type="AlphaFoldDB" id="A0A816NTV8"/>
<feature type="region of interest" description="Disordered" evidence="1">
    <location>
        <begin position="48"/>
        <end position="76"/>
    </location>
</feature>